<protein>
    <submittedName>
        <fullName evidence="2">Uncharacterized protein</fullName>
    </submittedName>
</protein>
<organism evidence="2 3">
    <name type="scientific">Purpureocillium lavendulum</name>
    <dbReference type="NCBI Taxonomy" id="1247861"/>
    <lineage>
        <taxon>Eukaryota</taxon>
        <taxon>Fungi</taxon>
        <taxon>Dikarya</taxon>
        <taxon>Ascomycota</taxon>
        <taxon>Pezizomycotina</taxon>
        <taxon>Sordariomycetes</taxon>
        <taxon>Hypocreomycetidae</taxon>
        <taxon>Hypocreales</taxon>
        <taxon>Ophiocordycipitaceae</taxon>
        <taxon>Purpureocillium</taxon>
    </lineage>
</organism>
<accession>A0AB34G7X8</accession>
<gene>
    <name evidence="2" type="ORF">O9K51_01625</name>
</gene>
<dbReference type="AlphaFoldDB" id="A0AB34G7X8"/>
<dbReference type="Proteomes" id="UP001163105">
    <property type="component" value="Unassembled WGS sequence"/>
</dbReference>
<evidence type="ECO:0000313" key="2">
    <source>
        <dbReference type="EMBL" id="KAJ6446852.1"/>
    </source>
</evidence>
<keyword evidence="3" id="KW-1185">Reference proteome</keyword>
<evidence type="ECO:0000313" key="3">
    <source>
        <dbReference type="Proteomes" id="UP001163105"/>
    </source>
</evidence>
<reference evidence="2" key="1">
    <citation type="submission" date="2023-01" db="EMBL/GenBank/DDBJ databases">
        <title>The growth and conidiation of Purpureocillium lavendulum are regulated by nitrogen source and histone H3K14 acetylation.</title>
        <authorList>
            <person name="Tang P."/>
            <person name="Han J."/>
            <person name="Zhang C."/>
            <person name="Tang P."/>
            <person name="Qi F."/>
            <person name="Zhang K."/>
            <person name="Liang L."/>
        </authorList>
    </citation>
    <scope>NUCLEOTIDE SEQUENCE</scope>
    <source>
        <strain evidence="2">YMF1.00683</strain>
    </source>
</reference>
<proteinExistence type="predicted"/>
<sequence length="78" mass="8939">MASQQAHEAHLHVFWLQQPQSLLLLGWDWGANDGEEAEEEEEEDEEGRGQRKWKGPPLPKAGKRQAPEARLARALRWG</sequence>
<feature type="compositionally biased region" description="Acidic residues" evidence="1">
    <location>
        <begin position="33"/>
        <end position="46"/>
    </location>
</feature>
<evidence type="ECO:0000256" key="1">
    <source>
        <dbReference type="SAM" id="MobiDB-lite"/>
    </source>
</evidence>
<dbReference type="EMBL" id="JAQHRD010000001">
    <property type="protein sequence ID" value="KAJ6446852.1"/>
    <property type="molecule type" value="Genomic_DNA"/>
</dbReference>
<name>A0AB34G7X8_9HYPO</name>
<comment type="caution">
    <text evidence="2">The sequence shown here is derived from an EMBL/GenBank/DDBJ whole genome shotgun (WGS) entry which is preliminary data.</text>
</comment>
<feature type="region of interest" description="Disordered" evidence="1">
    <location>
        <begin position="33"/>
        <end position="78"/>
    </location>
</feature>